<comment type="caution">
    <text evidence="3">The sequence shown here is derived from an EMBL/GenBank/DDBJ whole genome shotgun (WGS) entry which is preliminary data.</text>
</comment>
<dbReference type="GO" id="GO:0016020">
    <property type="term" value="C:membrane"/>
    <property type="evidence" value="ECO:0007669"/>
    <property type="project" value="TreeGrafter"/>
</dbReference>
<reference evidence="3 4" key="1">
    <citation type="submission" date="2020-01" db="EMBL/GenBank/DDBJ databases">
        <authorList>
            <consortium name="DOE Joint Genome Institute"/>
            <person name="Haridas S."/>
            <person name="Albert R."/>
            <person name="Binder M."/>
            <person name="Bloem J."/>
            <person name="Labutti K."/>
            <person name="Salamov A."/>
            <person name="Andreopoulos B."/>
            <person name="Baker S.E."/>
            <person name="Barry K."/>
            <person name="Bills G."/>
            <person name="Bluhm B.H."/>
            <person name="Cannon C."/>
            <person name="Castanera R."/>
            <person name="Culley D.E."/>
            <person name="Daum C."/>
            <person name="Ezra D."/>
            <person name="Gonzalez J.B."/>
            <person name="Henrissat B."/>
            <person name="Kuo A."/>
            <person name="Liang C."/>
            <person name="Lipzen A."/>
            <person name="Lutzoni F."/>
            <person name="Magnuson J."/>
            <person name="Mondo S."/>
            <person name="Nolan M."/>
            <person name="Ohm R."/>
            <person name="Pangilinan J."/>
            <person name="Park H.-J.H."/>
            <person name="Ramirez L."/>
            <person name="Alfaro M."/>
            <person name="Sun H."/>
            <person name="Tritt A."/>
            <person name="Yoshinaga Y."/>
            <person name="Zwiers L.-H.L."/>
            <person name="Turgeon B.G."/>
            <person name="Goodwin S.B."/>
            <person name="Spatafora J.W."/>
            <person name="Crous P.W."/>
            <person name="Grigoriev I.V."/>
        </authorList>
    </citation>
    <scope>NUCLEOTIDE SEQUENCE [LARGE SCALE GENOMIC DNA]</scope>
    <source>
        <strain evidence="3 4">CBS 611.86</strain>
    </source>
</reference>
<protein>
    <recommendedName>
        <fullName evidence="5">DUF1295-domain-containing protein</fullName>
    </recommendedName>
</protein>
<feature type="compositionally biased region" description="Basic and acidic residues" evidence="1">
    <location>
        <begin position="343"/>
        <end position="355"/>
    </location>
</feature>
<evidence type="ECO:0008006" key="5">
    <source>
        <dbReference type="Google" id="ProtNLM"/>
    </source>
</evidence>
<keyword evidence="2" id="KW-1133">Transmembrane helix</keyword>
<feature type="region of interest" description="Disordered" evidence="1">
    <location>
        <begin position="337"/>
        <end position="375"/>
    </location>
</feature>
<keyword evidence="2" id="KW-0812">Transmembrane</keyword>
<dbReference type="PANTHER" id="PTHR32251">
    <property type="entry name" value="3-OXO-5-ALPHA-STEROID 4-DEHYDROGENASE"/>
    <property type="match status" value="1"/>
</dbReference>
<proteinExistence type="predicted"/>
<dbReference type="OrthoDB" id="201504at2759"/>
<keyword evidence="4" id="KW-1185">Reference proteome</keyword>
<dbReference type="AlphaFoldDB" id="A0A7C8IEY3"/>
<dbReference type="Proteomes" id="UP000481861">
    <property type="component" value="Unassembled WGS sequence"/>
</dbReference>
<evidence type="ECO:0000256" key="1">
    <source>
        <dbReference type="SAM" id="MobiDB-lite"/>
    </source>
</evidence>
<evidence type="ECO:0000256" key="2">
    <source>
        <dbReference type="SAM" id="Phobius"/>
    </source>
</evidence>
<dbReference type="InterPro" id="IPR010721">
    <property type="entry name" value="UstE-like"/>
</dbReference>
<sequence length="375" mass="43364">MLFSSPTSIALPNLKDLPDCADFSKTVLPYLPQLYSLPQKVFERINDLDALQNLYLETNPLVTSLSFALFLTPLVLIVSEINKNYSQVDRLWSLIPAIHNCHYALYAHLSGLPTTRLDHVMAVSVLWGARLTFNYWRKGGYTVGSEDYRWAIVKEYVGPFWMVLFNIAFISLGQNILLWLVTTPTYILLLNSRITGNEITQYDSLFSKLIFVFVLVEFYADQQQWNFHQAKTQYKETAKVPKDHTYTREQLDRGFNTSGLWGWSRHPNFAAEQAVWVCLYQWCCCESWVFMNWTFAGAMSYLFLFQASTWLTEMLSASKYPEYAIYQQRVGKFLPKPVTKSMDAPKEKKEVKKQENMNATATATADKLRVTSRRG</sequence>
<dbReference type="Pfam" id="PF06966">
    <property type="entry name" value="DUF1295"/>
    <property type="match status" value="1"/>
</dbReference>
<feature type="transmembrane region" description="Helical" evidence="2">
    <location>
        <begin position="160"/>
        <end position="181"/>
    </location>
</feature>
<organism evidence="3 4">
    <name type="scientific">Massariosphaeria phaeospora</name>
    <dbReference type="NCBI Taxonomy" id="100035"/>
    <lineage>
        <taxon>Eukaryota</taxon>
        <taxon>Fungi</taxon>
        <taxon>Dikarya</taxon>
        <taxon>Ascomycota</taxon>
        <taxon>Pezizomycotina</taxon>
        <taxon>Dothideomycetes</taxon>
        <taxon>Pleosporomycetidae</taxon>
        <taxon>Pleosporales</taxon>
        <taxon>Pleosporales incertae sedis</taxon>
        <taxon>Massariosphaeria</taxon>
    </lineage>
</organism>
<name>A0A7C8IEY3_9PLEO</name>
<evidence type="ECO:0000313" key="3">
    <source>
        <dbReference type="EMBL" id="KAF2875471.1"/>
    </source>
</evidence>
<dbReference type="EMBL" id="JAADJZ010000004">
    <property type="protein sequence ID" value="KAF2875471.1"/>
    <property type="molecule type" value="Genomic_DNA"/>
</dbReference>
<dbReference type="Gene3D" id="1.20.120.1630">
    <property type="match status" value="1"/>
</dbReference>
<gene>
    <name evidence="3" type="ORF">BDV95DRAFT_615517</name>
</gene>
<keyword evidence="2" id="KW-0472">Membrane</keyword>
<dbReference type="PANTHER" id="PTHR32251:SF23">
    <property type="entry name" value="3-OXO-5-ALPHA-STEROID 4-DEHYDROGENASE (DUF1295)"/>
    <property type="match status" value="1"/>
</dbReference>
<evidence type="ECO:0000313" key="4">
    <source>
        <dbReference type="Proteomes" id="UP000481861"/>
    </source>
</evidence>
<accession>A0A7C8IEY3</accession>